<name>A0ABV4FIM7_9BRAD</name>
<protein>
    <submittedName>
        <fullName evidence="1">Uncharacterized protein</fullName>
    </submittedName>
</protein>
<sequence length="41" mass="4466">MRRHPLAAEKYLDGLLGDAGLNLLMNEAVRDAVVMLGDLDV</sequence>
<dbReference type="EMBL" id="JBGBZJ010000002">
    <property type="protein sequence ID" value="MEY9451424.1"/>
    <property type="molecule type" value="Genomic_DNA"/>
</dbReference>
<proteinExistence type="predicted"/>
<gene>
    <name evidence="1" type="ORF">ABIG07_000372</name>
</gene>
<keyword evidence="2" id="KW-1185">Reference proteome</keyword>
<organism evidence="1 2">
    <name type="scientific">Bradyrhizobium ottawaense</name>
    <dbReference type="NCBI Taxonomy" id="931866"/>
    <lineage>
        <taxon>Bacteria</taxon>
        <taxon>Pseudomonadati</taxon>
        <taxon>Pseudomonadota</taxon>
        <taxon>Alphaproteobacteria</taxon>
        <taxon>Hyphomicrobiales</taxon>
        <taxon>Nitrobacteraceae</taxon>
        <taxon>Bradyrhizobium</taxon>
    </lineage>
</organism>
<reference evidence="1 2" key="1">
    <citation type="submission" date="2024-07" db="EMBL/GenBank/DDBJ databases">
        <title>Genomic Encyclopedia of Type Strains, Phase V (KMG-V): Genome sequencing to study the core and pangenomes of soil and plant-associated prokaryotes.</title>
        <authorList>
            <person name="Whitman W."/>
        </authorList>
    </citation>
    <scope>NUCLEOTIDE SEQUENCE [LARGE SCALE GENOMIC DNA]</scope>
    <source>
        <strain evidence="1 2">USDA 152</strain>
    </source>
</reference>
<dbReference type="Proteomes" id="UP001565369">
    <property type="component" value="Unassembled WGS sequence"/>
</dbReference>
<accession>A0ABV4FIM7</accession>
<evidence type="ECO:0000313" key="2">
    <source>
        <dbReference type="Proteomes" id="UP001565369"/>
    </source>
</evidence>
<comment type="caution">
    <text evidence="1">The sequence shown here is derived from an EMBL/GenBank/DDBJ whole genome shotgun (WGS) entry which is preliminary data.</text>
</comment>
<evidence type="ECO:0000313" key="1">
    <source>
        <dbReference type="EMBL" id="MEY9451424.1"/>
    </source>
</evidence>